<gene>
    <name evidence="1" type="ORF">BLA13014_02222</name>
</gene>
<protein>
    <submittedName>
        <fullName evidence="1">Uncharacterized protein</fullName>
    </submittedName>
</protein>
<accession>A0A6P2K6I7</accession>
<dbReference type="Proteomes" id="UP000494261">
    <property type="component" value="Unassembled WGS sequence"/>
</dbReference>
<proteinExistence type="predicted"/>
<organism evidence="1 2">
    <name type="scientific">Burkholderia aenigmatica</name>
    <dbReference type="NCBI Taxonomy" id="2015348"/>
    <lineage>
        <taxon>Bacteria</taxon>
        <taxon>Pseudomonadati</taxon>
        <taxon>Pseudomonadota</taxon>
        <taxon>Betaproteobacteria</taxon>
        <taxon>Burkholderiales</taxon>
        <taxon>Burkholderiaceae</taxon>
        <taxon>Burkholderia</taxon>
        <taxon>Burkholderia cepacia complex</taxon>
    </lineage>
</organism>
<name>A0A6P2K6I7_9BURK</name>
<evidence type="ECO:0000313" key="1">
    <source>
        <dbReference type="EMBL" id="VWB51152.1"/>
    </source>
</evidence>
<dbReference type="EMBL" id="CABVQC010000012">
    <property type="protein sequence ID" value="VWB51152.1"/>
    <property type="molecule type" value="Genomic_DNA"/>
</dbReference>
<reference evidence="1 2" key="1">
    <citation type="submission" date="2019-09" db="EMBL/GenBank/DDBJ databases">
        <authorList>
            <person name="Depoorter E."/>
        </authorList>
    </citation>
    <scope>NUCLEOTIDE SEQUENCE [LARGE SCALE GENOMIC DNA]</scope>
    <source>
        <strain evidence="1">LMG 13014</strain>
    </source>
</reference>
<sequence>MRMERYDSVTDTPDAECAPYLAKWLRDNLDFIALFEHGYPYPSTNAFPIQFKFKQIGLLGRIIRGRG</sequence>
<evidence type="ECO:0000313" key="2">
    <source>
        <dbReference type="Proteomes" id="UP000494261"/>
    </source>
</evidence>
<dbReference type="AlphaFoldDB" id="A0A6P2K6I7"/>